<dbReference type="EC" id="2.7.13.3" evidence="3"/>
<accession>A0A178KLC1</accession>
<dbReference type="PROSITE" id="PS50109">
    <property type="entry name" value="HIS_KIN"/>
    <property type="match status" value="1"/>
</dbReference>
<name>A0A178KLC1_9GAMM</name>
<dbReference type="GO" id="GO:0000155">
    <property type="term" value="F:phosphorelay sensor kinase activity"/>
    <property type="evidence" value="ECO:0007669"/>
    <property type="project" value="InterPro"/>
</dbReference>
<dbReference type="SMART" id="SM00388">
    <property type="entry name" value="HisKA"/>
    <property type="match status" value="1"/>
</dbReference>
<feature type="transmembrane region" description="Helical" evidence="9">
    <location>
        <begin position="254"/>
        <end position="275"/>
    </location>
</feature>
<dbReference type="InterPro" id="IPR003594">
    <property type="entry name" value="HATPase_dom"/>
</dbReference>
<evidence type="ECO:0000256" key="8">
    <source>
        <dbReference type="ARBA" id="ARBA00023012"/>
    </source>
</evidence>
<reference evidence="12 13" key="1">
    <citation type="submission" date="2016-03" db="EMBL/GenBank/DDBJ databases">
        <title>Photobacterium proteolyticum sp. nov. a protease producing bacterium isolated from ocean sediments of Laizhou Bay.</title>
        <authorList>
            <person name="Li Y."/>
        </authorList>
    </citation>
    <scope>NUCLEOTIDE SEQUENCE [LARGE SCALE GENOMIC DNA]</scope>
    <source>
        <strain evidence="12 13">R-40508</strain>
    </source>
</reference>
<dbReference type="EMBL" id="LVHF01000012">
    <property type="protein sequence ID" value="OAN18051.1"/>
    <property type="molecule type" value="Genomic_DNA"/>
</dbReference>
<dbReference type="InterPro" id="IPR021821">
    <property type="entry name" value="VxrA_SD"/>
</dbReference>
<evidence type="ECO:0000256" key="5">
    <source>
        <dbReference type="ARBA" id="ARBA00022553"/>
    </source>
</evidence>
<dbReference type="OrthoDB" id="5593498at2"/>
<dbReference type="SUPFAM" id="SSF47384">
    <property type="entry name" value="Homodimeric domain of signal transducing histidine kinase"/>
    <property type="match status" value="1"/>
</dbReference>
<evidence type="ECO:0000256" key="6">
    <source>
        <dbReference type="ARBA" id="ARBA00022679"/>
    </source>
</evidence>
<keyword evidence="4" id="KW-1003">Cell membrane</keyword>
<evidence type="ECO:0000256" key="4">
    <source>
        <dbReference type="ARBA" id="ARBA00022475"/>
    </source>
</evidence>
<feature type="signal peptide" evidence="10">
    <location>
        <begin position="1"/>
        <end position="22"/>
    </location>
</feature>
<evidence type="ECO:0000313" key="13">
    <source>
        <dbReference type="Proteomes" id="UP000078503"/>
    </source>
</evidence>
<dbReference type="SUPFAM" id="SSF55874">
    <property type="entry name" value="ATPase domain of HSP90 chaperone/DNA topoisomerase II/histidine kinase"/>
    <property type="match status" value="1"/>
</dbReference>
<evidence type="ECO:0000256" key="7">
    <source>
        <dbReference type="ARBA" id="ARBA00022777"/>
    </source>
</evidence>
<dbReference type="PANTHER" id="PTHR44936">
    <property type="entry name" value="SENSOR PROTEIN CREC"/>
    <property type="match status" value="1"/>
</dbReference>
<dbReference type="Gene3D" id="3.30.565.10">
    <property type="entry name" value="Histidine kinase-like ATPase, C-terminal domain"/>
    <property type="match status" value="1"/>
</dbReference>
<dbReference type="InterPro" id="IPR005467">
    <property type="entry name" value="His_kinase_dom"/>
</dbReference>
<keyword evidence="9" id="KW-0472">Membrane</keyword>
<evidence type="ECO:0000313" key="12">
    <source>
        <dbReference type="EMBL" id="OAN18051.1"/>
    </source>
</evidence>
<keyword evidence="5" id="KW-0597">Phosphoprotein</keyword>
<evidence type="ECO:0000259" key="11">
    <source>
        <dbReference type="PROSITE" id="PS50109"/>
    </source>
</evidence>
<evidence type="ECO:0000256" key="9">
    <source>
        <dbReference type="SAM" id="Phobius"/>
    </source>
</evidence>
<comment type="catalytic activity">
    <reaction evidence="1">
        <text>ATP + protein L-histidine = ADP + protein N-phospho-L-histidine.</text>
        <dbReference type="EC" id="2.7.13.3"/>
    </reaction>
</comment>
<evidence type="ECO:0000256" key="10">
    <source>
        <dbReference type="SAM" id="SignalP"/>
    </source>
</evidence>
<dbReference type="CDD" id="cd00082">
    <property type="entry name" value="HisKA"/>
    <property type="match status" value="1"/>
</dbReference>
<evidence type="ECO:0000256" key="3">
    <source>
        <dbReference type="ARBA" id="ARBA00012438"/>
    </source>
</evidence>
<keyword evidence="9" id="KW-0812">Transmembrane</keyword>
<dbReference type="Pfam" id="PF02518">
    <property type="entry name" value="HATPase_c"/>
    <property type="match status" value="1"/>
</dbReference>
<dbReference type="InterPro" id="IPR036890">
    <property type="entry name" value="HATPase_C_sf"/>
</dbReference>
<feature type="domain" description="Histidine kinase" evidence="11">
    <location>
        <begin position="290"/>
        <end position="494"/>
    </location>
</feature>
<keyword evidence="7 12" id="KW-0418">Kinase</keyword>
<keyword evidence="9" id="KW-1133">Transmembrane helix</keyword>
<organism evidence="12 13">
    <name type="scientific">Photobacterium jeanii</name>
    <dbReference type="NCBI Taxonomy" id="858640"/>
    <lineage>
        <taxon>Bacteria</taxon>
        <taxon>Pseudomonadati</taxon>
        <taxon>Pseudomonadota</taxon>
        <taxon>Gammaproteobacteria</taxon>
        <taxon>Vibrionales</taxon>
        <taxon>Vibrionaceae</taxon>
        <taxon>Photobacterium</taxon>
    </lineage>
</organism>
<keyword evidence="10" id="KW-0732">Signal</keyword>
<dbReference type="InterPro" id="IPR003661">
    <property type="entry name" value="HisK_dim/P_dom"/>
</dbReference>
<feature type="chain" id="PRO_5008090471" description="histidine kinase" evidence="10">
    <location>
        <begin position="23"/>
        <end position="498"/>
    </location>
</feature>
<dbReference type="GO" id="GO:0005886">
    <property type="term" value="C:plasma membrane"/>
    <property type="evidence" value="ECO:0007669"/>
    <property type="project" value="UniProtKB-SubCell"/>
</dbReference>
<gene>
    <name evidence="12" type="ORF">A3K86_03800</name>
</gene>
<dbReference type="SMART" id="SM00387">
    <property type="entry name" value="HATPase_c"/>
    <property type="match status" value="1"/>
</dbReference>
<comment type="subcellular location">
    <subcellularLocation>
        <location evidence="2">Cell membrane</location>
        <topology evidence="2">Multi-pass membrane protein</topology>
    </subcellularLocation>
</comment>
<dbReference type="STRING" id="858640.A3K86_03800"/>
<dbReference type="InterPro" id="IPR050980">
    <property type="entry name" value="2C_sensor_his_kinase"/>
</dbReference>
<dbReference type="AlphaFoldDB" id="A0A178KLC1"/>
<sequence>MSRLTTLLFLCLAVTFPCTLLAQSEQALSLQGKWQTLYQRSWNAVPVTVSQQTLNQYPTTLLQESARYPNFERFSWQEIQSLATLVATCRNHPADQSKTLLSTTNQELKDAITFELALCHQQALPTQWFSSHSLLHPAGGSFADRYVTQYPDSLTQLTNYLTIANPHHPLFTKLSPLSTQGREALFSGFRAWLESDGLQDNTLWLSGEQGWKAIPDSTWQPLTKELNISLNSESCTLHYSNLCISERTDHYQTFTQAIIGFLSLLIVIVSLRGIFIKRQQSRERSFILQLLTHELRTPITSLGLTVEMFREQYDHMSPEGQDATWRLISDFQRLSQLTENSKIYLSTTDSAQLLEQPASLDEWLEYVCKKHNVPYQLSHDQELNLPYYWLTVCLDNLIKNAKQHGQGKVIVRAKLTNKVTIEVQDEGQLPHPIIMYLSRWPLLNVIHNSTKQRKHHDNMGIGLTIVSHLMKKAGGKLLISRNPTRFILELPYENHSID</sequence>
<dbReference type="Pfam" id="PF11884">
    <property type="entry name" value="DUF3404"/>
    <property type="match status" value="1"/>
</dbReference>
<dbReference type="Gene3D" id="1.10.287.130">
    <property type="match status" value="1"/>
</dbReference>
<keyword evidence="13" id="KW-1185">Reference proteome</keyword>
<evidence type="ECO:0000256" key="1">
    <source>
        <dbReference type="ARBA" id="ARBA00000085"/>
    </source>
</evidence>
<evidence type="ECO:0000256" key="2">
    <source>
        <dbReference type="ARBA" id="ARBA00004651"/>
    </source>
</evidence>
<proteinExistence type="predicted"/>
<comment type="caution">
    <text evidence="12">The sequence shown here is derived from an EMBL/GenBank/DDBJ whole genome shotgun (WGS) entry which is preliminary data.</text>
</comment>
<protein>
    <recommendedName>
        <fullName evidence="3">histidine kinase</fullName>
        <ecNumber evidence="3">2.7.13.3</ecNumber>
    </recommendedName>
</protein>
<dbReference type="Pfam" id="PF00512">
    <property type="entry name" value="HisKA"/>
    <property type="match status" value="1"/>
</dbReference>
<dbReference type="InterPro" id="IPR036097">
    <property type="entry name" value="HisK_dim/P_sf"/>
</dbReference>
<dbReference type="RefSeq" id="WP_068327943.1">
    <property type="nucleotide sequence ID" value="NZ_LVHF01000012.1"/>
</dbReference>
<dbReference type="PANTHER" id="PTHR44936:SF9">
    <property type="entry name" value="SENSOR PROTEIN CREC"/>
    <property type="match status" value="1"/>
</dbReference>
<keyword evidence="6" id="KW-0808">Transferase</keyword>
<dbReference type="Proteomes" id="UP000078503">
    <property type="component" value="Unassembled WGS sequence"/>
</dbReference>
<keyword evidence="8" id="KW-0902">Two-component regulatory system</keyword>